<feature type="transmembrane region" description="Helical" evidence="10">
    <location>
        <begin position="81"/>
        <end position="102"/>
    </location>
</feature>
<dbReference type="PANTHER" id="PTHR11334:SF32">
    <property type="entry name" value="MAS-RELATED G-PROTEIN COUPLED RECEPTOR MEMBER G"/>
    <property type="match status" value="1"/>
</dbReference>
<evidence type="ECO:0000256" key="9">
    <source>
        <dbReference type="ARBA" id="ARBA00061394"/>
    </source>
</evidence>
<feature type="transmembrane region" description="Helical" evidence="10">
    <location>
        <begin position="15"/>
        <end position="38"/>
    </location>
</feature>
<dbReference type="OMA" id="NGLVLWH"/>
<reference evidence="11" key="3">
    <citation type="submission" date="2025-09" db="UniProtKB">
        <authorList>
            <consortium name="Ensembl"/>
        </authorList>
    </citation>
    <scope>IDENTIFICATION</scope>
</reference>
<evidence type="ECO:0000313" key="12">
    <source>
        <dbReference type="Proteomes" id="UP000472268"/>
    </source>
</evidence>
<reference evidence="11" key="2">
    <citation type="submission" date="2025-08" db="UniProtKB">
        <authorList>
            <consortium name="Ensembl"/>
        </authorList>
    </citation>
    <scope>IDENTIFICATION</scope>
</reference>
<evidence type="ECO:0000256" key="5">
    <source>
        <dbReference type="ARBA" id="ARBA00023040"/>
    </source>
</evidence>
<evidence type="ECO:0000313" key="11">
    <source>
        <dbReference type="Ensembl" id="ENSSSUP00005017043.1"/>
    </source>
</evidence>
<feature type="transmembrane region" description="Helical" evidence="10">
    <location>
        <begin position="197"/>
        <end position="219"/>
    </location>
</feature>
<evidence type="ECO:0000256" key="1">
    <source>
        <dbReference type="ARBA" id="ARBA00004651"/>
    </source>
</evidence>
<dbReference type="Pfam" id="PF00001">
    <property type="entry name" value="7tm_1"/>
    <property type="match status" value="1"/>
</dbReference>
<comment type="subcellular location">
    <subcellularLocation>
        <location evidence="1">Cell membrane</location>
        <topology evidence="1">Multi-pass membrane protein</topology>
    </subcellularLocation>
</comment>
<evidence type="ECO:0000256" key="8">
    <source>
        <dbReference type="ARBA" id="ARBA00023224"/>
    </source>
</evidence>
<dbReference type="Gene3D" id="1.20.1070.10">
    <property type="entry name" value="Rhodopsin 7-helix transmembrane proteins"/>
    <property type="match status" value="1"/>
</dbReference>
<dbReference type="GO" id="GO:0005886">
    <property type="term" value="C:plasma membrane"/>
    <property type="evidence" value="ECO:0007669"/>
    <property type="project" value="UniProtKB-SubCell"/>
</dbReference>
<evidence type="ECO:0000256" key="3">
    <source>
        <dbReference type="ARBA" id="ARBA00022692"/>
    </source>
</evidence>
<protein>
    <submittedName>
        <fullName evidence="11">MAS related GPR family member G</fullName>
    </submittedName>
</protein>
<reference evidence="11 12" key="1">
    <citation type="submission" date="2019-05" db="EMBL/GenBank/DDBJ databases">
        <title>A Chromosome-scale Meerkat (S. suricatta) Genome Assembly.</title>
        <authorList>
            <person name="Dudchenko O."/>
            <person name="Lieberman Aiden E."/>
            <person name="Tung J."/>
            <person name="Barreiro L.B."/>
            <person name="Clutton-Brock T.H."/>
        </authorList>
    </citation>
    <scope>NUCLEOTIDE SEQUENCE [LARGE SCALE GENOMIC DNA]</scope>
</reference>
<keyword evidence="4 10" id="KW-1133">Transmembrane helix</keyword>
<keyword evidence="6 10" id="KW-0472">Membrane</keyword>
<dbReference type="FunFam" id="1.20.1070.10:FF:000193">
    <property type="entry name" value="Mas-related G-protein coupled receptor member E"/>
    <property type="match status" value="1"/>
</dbReference>
<feature type="transmembrane region" description="Helical" evidence="10">
    <location>
        <begin position="123"/>
        <end position="144"/>
    </location>
</feature>
<dbReference type="InterPro" id="IPR026234">
    <property type="entry name" value="MRGPCRFAMILY"/>
</dbReference>
<keyword evidence="7" id="KW-0675">Receptor</keyword>
<dbReference type="PRINTS" id="PR02108">
    <property type="entry name" value="MRGPCRFAMILY"/>
</dbReference>
<dbReference type="Proteomes" id="UP000472268">
    <property type="component" value="Chromosome 11"/>
</dbReference>
<dbReference type="SUPFAM" id="SSF81321">
    <property type="entry name" value="Family A G protein-coupled receptor-like"/>
    <property type="match status" value="1"/>
</dbReference>
<comment type="similarity">
    <text evidence="9">Belongs to the G-protein coupled receptor 1 family. Mas subfamily.</text>
</comment>
<dbReference type="PANTHER" id="PTHR11334">
    <property type="entry name" value="MAS-RELATED G-PROTEIN COUPLED RECEPTOR"/>
    <property type="match status" value="1"/>
</dbReference>
<gene>
    <name evidence="11" type="primary">MRGPRG</name>
</gene>
<evidence type="ECO:0000256" key="6">
    <source>
        <dbReference type="ARBA" id="ARBA00023136"/>
    </source>
</evidence>
<keyword evidence="5" id="KW-0297">G-protein coupled receptor</keyword>
<keyword evidence="12" id="KW-1185">Reference proteome</keyword>
<accession>A0A673TYP0</accession>
<feature type="transmembrane region" description="Helical" evidence="10">
    <location>
        <begin position="231"/>
        <end position="255"/>
    </location>
</feature>
<keyword evidence="3 10" id="KW-0812">Transmembrane</keyword>
<keyword evidence="2" id="KW-1003">Cell membrane</keyword>
<evidence type="ECO:0000256" key="7">
    <source>
        <dbReference type="ARBA" id="ARBA00023170"/>
    </source>
</evidence>
<dbReference type="Ensembl" id="ENSSSUT00005019430.1">
    <property type="protein sequence ID" value="ENSSSUP00005017043.1"/>
    <property type="gene ID" value="ENSSSUG00005011025.1"/>
</dbReference>
<dbReference type="AlphaFoldDB" id="A0A673TYP0"/>
<feature type="transmembrane region" description="Helical" evidence="10">
    <location>
        <begin position="164"/>
        <end position="185"/>
    </location>
</feature>
<evidence type="ECO:0000256" key="2">
    <source>
        <dbReference type="ARBA" id="ARBA00022475"/>
    </source>
</evidence>
<feature type="transmembrane region" description="Helical" evidence="10">
    <location>
        <begin position="50"/>
        <end position="75"/>
    </location>
</feature>
<dbReference type="GO" id="GO:0004930">
    <property type="term" value="F:G protein-coupled receptor activity"/>
    <property type="evidence" value="ECO:0007669"/>
    <property type="project" value="UniProtKB-KW"/>
</dbReference>
<evidence type="ECO:0000256" key="4">
    <source>
        <dbReference type="ARBA" id="ARBA00022989"/>
    </source>
</evidence>
<keyword evidence="8" id="KW-0807">Transducer</keyword>
<name>A0A673TYP0_SURSU</name>
<evidence type="ECO:0000256" key="10">
    <source>
        <dbReference type="SAM" id="Phobius"/>
    </source>
</evidence>
<dbReference type="InterPro" id="IPR000276">
    <property type="entry name" value="GPCR_Rhodpsn"/>
</dbReference>
<proteinExistence type="inferred from homology"/>
<organism evidence="11 12">
    <name type="scientific">Suricata suricatta</name>
    <name type="common">Meerkat</name>
    <dbReference type="NCBI Taxonomy" id="37032"/>
    <lineage>
        <taxon>Eukaryota</taxon>
        <taxon>Metazoa</taxon>
        <taxon>Chordata</taxon>
        <taxon>Craniata</taxon>
        <taxon>Vertebrata</taxon>
        <taxon>Euteleostomi</taxon>
        <taxon>Mammalia</taxon>
        <taxon>Eutheria</taxon>
        <taxon>Laurasiatheria</taxon>
        <taxon>Carnivora</taxon>
        <taxon>Feliformia</taxon>
        <taxon>Herpestidae</taxon>
        <taxon>Suricata</taxon>
    </lineage>
</organism>
<sequence>EPSRMFGLWSTFSSALSYLTLAVCLGGLAGNGLVLWHLGLHIKKGPFSVYVLHLAAADFLFLCCQTAAFVAQTALGVRDTLYLAITFVGFSAGLGLLAAFSAERCLSYVCPTCYAGCRPRHTSGVACGLLWALSPPAVLLPAHACGLLRARASPLACLRHQAASVAWLLSLACTACAAALLLFLWVTCCSQRPRPKFYGIALGSALLLFFCGLPLVVYWSLRPFLNLLLPVFLPLATLLACVHSSAKPLICFAAGRQPGRREPLRAVLQRALGEEAGLGARGQSLPMGLI</sequence>